<keyword evidence="2" id="KW-1185">Reference proteome</keyword>
<reference evidence="1 2" key="1">
    <citation type="journal article" date="2011" name="Stand. Genomic Sci.">
        <title>Complete genome sequence of Haliscomenobacter hydrossis type strain (O).</title>
        <authorList>
            <consortium name="US DOE Joint Genome Institute (JGI-PGF)"/>
            <person name="Daligault H."/>
            <person name="Lapidus A."/>
            <person name="Zeytun A."/>
            <person name="Nolan M."/>
            <person name="Lucas S."/>
            <person name="Del Rio T.G."/>
            <person name="Tice H."/>
            <person name="Cheng J.F."/>
            <person name="Tapia R."/>
            <person name="Han C."/>
            <person name="Goodwin L."/>
            <person name="Pitluck S."/>
            <person name="Liolios K."/>
            <person name="Pagani I."/>
            <person name="Ivanova N."/>
            <person name="Huntemann M."/>
            <person name="Mavromatis K."/>
            <person name="Mikhailova N."/>
            <person name="Pati A."/>
            <person name="Chen A."/>
            <person name="Palaniappan K."/>
            <person name="Land M."/>
            <person name="Hauser L."/>
            <person name="Brambilla E.M."/>
            <person name="Rohde M."/>
            <person name="Verbarg S."/>
            <person name="Goker M."/>
            <person name="Bristow J."/>
            <person name="Eisen J.A."/>
            <person name="Markowitz V."/>
            <person name="Hugenholtz P."/>
            <person name="Kyrpides N.C."/>
            <person name="Klenk H.P."/>
            <person name="Woyke T."/>
        </authorList>
    </citation>
    <scope>NUCLEOTIDE SEQUENCE [LARGE SCALE GENOMIC DNA]</scope>
    <source>
        <strain evidence="2">ATCC 27775 / DSM 1100 / LMG 10767 / O</strain>
    </source>
</reference>
<evidence type="ECO:0008006" key="3">
    <source>
        <dbReference type="Google" id="ProtNLM"/>
    </source>
</evidence>
<dbReference type="InterPro" id="IPR013783">
    <property type="entry name" value="Ig-like_fold"/>
</dbReference>
<organism evidence="1 2">
    <name type="scientific">Haliscomenobacter hydrossis (strain ATCC 27775 / DSM 1100 / LMG 10767 / O)</name>
    <dbReference type="NCBI Taxonomy" id="760192"/>
    <lineage>
        <taxon>Bacteria</taxon>
        <taxon>Pseudomonadati</taxon>
        <taxon>Bacteroidota</taxon>
        <taxon>Saprospiria</taxon>
        <taxon>Saprospirales</taxon>
        <taxon>Haliscomenobacteraceae</taxon>
        <taxon>Haliscomenobacter</taxon>
    </lineage>
</organism>
<dbReference type="InterPro" id="IPR011467">
    <property type="entry name" value="DUF1573"/>
</dbReference>
<evidence type="ECO:0000313" key="1">
    <source>
        <dbReference type="EMBL" id="AEE49184.1"/>
    </source>
</evidence>
<evidence type="ECO:0000313" key="2">
    <source>
        <dbReference type="Proteomes" id="UP000008461"/>
    </source>
</evidence>
<dbReference type="EMBL" id="CP002691">
    <property type="protein sequence ID" value="AEE49184.1"/>
    <property type="molecule type" value="Genomic_DNA"/>
</dbReference>
<reference key="2">
    <citation type="submission" date="2011-04" db="EMBL/GenBank/DDBJ databases">
        <title>Complete sequence of chromosome of Haliscomenobacter hydrossis DSM 1100.</title>
        <authorList>
            <consortium name="US DOE Joint Genome Institute (JGI-PGF)"/>
            <person name="Lucas S."/>
            <person name="Han J."/>
            <person name="Lapidus A."/>
            <person name="Bruce D."/>
            <person name="Goodwin L."/>
            <person name="Pitluck S."/>
            <person name="Peters L."/>
            <person name="Kyrpides N."/>
            <person name="Mavromatis K."/>
            <person name="Ivanova N."/>
            <person name="Ovchinnikova G."/>
            <person name="Pagani I."/>
            <person name="Daligault H."/>
            <person name="Detter J.C."/>
            <person name="Han C."/>
            <person name="Land M."/>
            <person name="Hauser L."/>
            <person name="Markowitz V."/>
            <person name="Cheng J.-F."/>
            <person name="Hugenholtz P."/>
            <person name="Woyke T."/>
            <person name="Wu D."/>
            <person name="Verbarg S."/>
            <person name="Frueling A."/>
            <person name="Brambilla E."/>
            <person name="Klenk H.-P."/>
            <person name="Eisen J.A."/>
        </authorList>
    </citation>
    <scope>NUCLEOTIDE SEQUENCE</scope>
    <source>
        <strain>DSM 1100</strain>
    </source>
</reference>
<proteinExistence type="predicted"/>
<dbReference type="HOGENOM" id="CLU_122784_0_1_10"/>
<dbReference type="PANTHER" id="PTHR37833">
    <property type="entry name" value="LIPOPROTEIN-RELATED"/>
    <property type="match status" value="1"/>
</dbReference>
<dbReference type="AlphaFoldDB" id="F4KV18"/>
<gene>
    <name evidence="1" type="ordered locus">Halhy_1289</name>
</gene>
<dbReference type="STRING" id="760192.Halhy_1289"/>
<sequence>MSIKNWPLSSVFVASSLLFCGLAFVIPAEYCIKWESLDTFNFGEIESGKTELCTFTFRNCSSDSVTIANIRPACGCTTPDWRETPIPPDSTANIGIEFSSRKTGYFYKMIKVYFKEFPQAERIYVEGTVK</sequence>
<protein>
    <recommendedName>
        <fullName evidence="3">DUF1573 domain-containing protein</fullName>
    </recommendedName>
</protein>
<name>F4KV18_HALH1</name>
<dbReference type="Proteomes" id="UP000008461">
    <property type="component" value="Chromosome"/>
</dbReference>
<accession>F4KV18</accession>
<dbReference type="Gene3D" id="2.60.40.10">
    <property type="entry name" value="Immunoglobulins"/>
    <property type="match status" value="1"/>
</dbReference>
<dbReference type="KEGG" id="hhy:Halhy_1289"/>
<dbReference type="RefSeq" id="WP_013763738.1">
    <property type="nucleotide sequence ID" value="NC_015510.1"/>
</dbReference>
<dbReference type="PANTHER" id="PTHR37833:SF1">
    <property type="entry name" value="SIGNAL PEPTIDE PROTEIN"/>
    <property type="match status" value="1"/>
</dbReference>
<dbReference type="Pfam" id="PF07610">
    <property type="entry name" value="DUF1573"/>
    <property type="match status" value="1"/>
</dbReference>